<dbReference type="EMBL" id="JAAIKR010000015">
    <property type="protein sequence ID" value="MBR9729076.1"/>
    <property type="molecule type" value="Genomic_DNA"/>
</dbReference>
<comment type="caution">
    <text evidence="3">The sequence shown here is derived from an EMBL/GenBank/DDBJ whole genome shotgun (WGS) entry which is preliminary data.</text>
</comment>
<feature type="signal peptide" evidence="1">
    <location>
        <begin position="1"/>
        <end position="23"/>
    </location>
</feature>
<dbReference type="InterPro" id="IPR018392">
    <property type="entry name" value="LysM"/>
</dbReference>
<evidence type="ECO:0000256" key="1">
    <source>
        <dbReference type="SAM" id="SignalP"/>
    </source>
</evidence>
<name>A0ABS5I4X4_9GAMM</name>
<evidence type="ECO:0000313" key="4">
    <source>
        <dbReference type="Proteomes" id="UP000811844"/>
    </source>
</evidence>
<sequence>MKAFAALALLATLAISITAPVFAEISHVKIDTKQFEAGSLPTITVNVTSEYRDLSRLQFYLRQIYQGTIVLEKLEVISNRGGRLELQGKESFRDPNAVLIVSERRQGKWQQYKPVPVFDPPVISVNNKQPIGVKTMKTGAKSKAYVQADLTSSVEGCHVIRAEGDTLWRIAAKNEQHWGTNTFGAMLAIYYANPRAFKGNYIKRLRADSQLTCPSTQELAQYIDINQDKQAFDALVAAGKPDAKTQTVKDEQPKTQAGTAKVEADLITVSSTVEAKQTKAPTESLVVAREIESQVAAESEVNTVSESSVSTMNDAPVEIVEPIKPALTDAQKSQAIVEDINNAHIAVKLADISEPSCQVEQAAGDTLWKLAQKNRQAWNVGLFGAMLAIYEANPKAFSNNKISKMRADVALVCPSEQQLQIQRDTDNTKEKFDQLAAQ</sequence>
<dbReference type="InterPro" id="IPR020012">
    <property type="entry name" value="LysM_FimV"/>
</dbReference>
<keyword evidence="1" id="KW-0732">Signal</keyword>
<dbReference type="NCBIfam" id="TIGR03505">
    <property type="entry name" value="FimV_core"/>
    <property type="match status" value="2"/>
</dbReference>
<feature type="domain" description="LysM" evidence="2">
    <location>
        <begin position="163"/>
        <end position="174"/>
    </location>
</feature>
<accession>A0ABS5I4X4</accession>
<gene>
    <name evidence="3" type="ORF">G3R48_13940</name>
</gene>
<evidence type="ECO:0000259" key="2">
    <source>
        <dbReference type="Pfam" id="PF01476"/>
    </source>
</evidence>
<reference evidence="3 4" key="1">
    <citation type="submission" date="2020-02" db="EMBL/GenBank/DDBJ databases">
        <title>Shewanella WXL01 sp. nov., a marine bacterium isolated from green algae in Luhuitou Fringing Reef (Northern South China Sea).</title>
        <authorList>
            <person name="Wang X."/>
        </authorList>
    </citation>
    <scope>NUCLEOTIDE SEQUENCE [LARGE SCALE GENOMIC DNA]</scope>
    <source>
        <strain evidence="3 4">MCCC 1A01895</strain>
    </source>
</reference>
<keyword evidence="4" id="KW-1185">Reference proteome</keyword>
<feature type="chain" id="PRO_5045836068" evidence="1">
    <location>
        <begin position="24"/>
        <end position="438"/>
    </location>
</feature>
<dbReference type="Proteomes" id="UP000811844">
    <property type="component" value="Unassembled WGS sequence"/>
</dbReference>
<evidence type="ECO:0000313" key="3">
    <source>
        <dbReference type="EMBL" id="MBR9729076.1"/>
    </source>
</evidence>
<protein>
    <submittedName>
        <fullName evidence="3">LysM peptidoglycan-binding domain-containing protein</fullName>
    </submittedName>
</protein>
<organism evidence="3 4">
    <name type="scientific">Shewanella intestini</name>
    <dbReference type="NCBI Taxonomy" id="2017544"/>
    <lineage>
        <taxon>Bacteria</taxon>
        <taxon>Pseudomonadati</taxon>
        <taxon>Pseudomonadota</taxon>
        <taxon>Gammaproteobacteria</taxon>
        <taxon>Alteromonadales</taxon>
        <taxon>Shewanellaceae</taxon>
        <taxon>Shewanella</taxon>
    </lineage>
</organism>
<dbReference type="RefSeq" id="WP_153665633.1">
    <property type="nucleotide sequence ID" value="NZ_JAAIKR010000015.1"/>
</dbReference>
<proteinExistence type="predicted"/>
<dbReference type="Pfam" id="PF01476">
    <property type="entry name" value="LysM"/>
    <property type="match status" value="1"/>
</dbReference>